<dbReference type="EMBL" id="KB309875">
    <property type="protein sequence ID" value="ELT93105.1"/>
    <property type="molecule type" value="Genomic_DNA"/>
</dbReference>
<dbReference type="FunFam" id="2.60.120.260:FF:000016">
    <property type="entry name" value="Contactin-associated protein-like 4 isoform 1"/>
    <property type="match status" value="1"/>
</dbReference>
<dbReference type="EnsemblMetazoa" id="CapteT117023">
    <property type="protein sequence ID" value="CapteP117023"/>
    <property type="gene ID" value="CapteG117023"/>
</dbReference>
<sequence>VPDDKMTASGQYNQYHGPERGRIDTVVDDPEGFQGSWSPRIPERGQWIQVEFNGLMIVHTIRTRGRNEYGQWVKTYSANFSEDGVTWATYQEPYGTNKIFHGNLNSSHVLRVYFMSGFVARGVRFHPTTWNDTVGVRWEVLGCPGLSTVLLFP</sequence>
<accession>R7TPY9</accession>
<reference evidence="5" key="1">
    <citation type="submission" date="2012-12" db="EMBL/GenBank/DDBJ databases">
        <authorList>
            <person name="Hellsten U."/>
            <person name="Grimwood J."/>
            <person name="Chapman J.A."/>
            <person name="Shapiro H."/>
            <person name="Aerts A."/>
            <person name="Otillar R.P."/>
            <person name="Terry A.Y."/>
            <person name="Boore J.L."/>
            <person name="Simakov O."/>
            <person name="Marletaz F."/>
            <person name="Cho S.-J."/>
            <person name="Edsinger-Gonzales E."/>
            <person name="Havlak P."/>
            <person name="Kuo D.-H."/>
            <person name="Larsson T."/>
            <person name="Lv J."/>
            <person name="Arendt D."/>
            <person name="Savage R."/>
            <person name="Osoegawa K."/>
            <person name="de Jong P."/>
            <person name="Lindberg D.R."/>
            <person name="Seaver E.C."/>
            <person name="Weisblat D.A."/>
            <person name="Putnam N.H."/>
            <person name="Grigoriev I.V."/>
            <person name="Rokhsar D.S."/>
        </authorList>
    </citation>
    <scope>NUCLEOTIDE SEQUENCE</scope>
    <source>
        <strain evidence="5">I ESC-2004</strain>
    </source>
</reference>
<dbReference type="Gene3D" id="2.60.120.260">
    <property type="entry name" value="Galactose-binding domain-like"/>
    <property type="match status" value="1"/>
</dbReference>
<dbReference type="PROSITE" id="PS50022">
    <property type="entry name" value="FA58C_3"/>
    <property type="match status" value="1"/>
</dbReference>
<evidence type="ECO:0000313" key="5">
    <source>
        <dbReference type="Proteomes" id="UP000014760"/>
    </source>
</evidence>
<dbReference type="HOGENOM" id="CLU_030066_1_0_1"/>
<protein>
    <recommendedName>
        <fullName evidence="2">F5/8 type C domain-containing protein</fullName>
    </recommendedName>
</protein>
<dbReference type="CDD" id="cd00057">
    <property type="entry name" value="FA58C"/>
    <property type="match status" value="1"/>
</dbReference>
<dbReference type="EMBL" id="AMQN01012973">
    <property type="status" value="NOT_ANNOTATED_CDS"/>
    <property type="molecule type" value="Genomic_DNA"/>
</dbReference>
<dbReference type="Proteomes" id="UP000014760">
    <property type="component" value="Unassembled WGS sequence"/>
</dbReference>
<dbReference type="InterPro" id="IPR000421">
    <property type="entry name" value="FA58C"/>
</dbReference>
<evidence type="ECO:0000256" key="1">
    <source>
        <dbReference type="SAM" id="MobiDB-lite"/>
    </source>
</evidence>
<dbReference type="InterPro" id="IPR008979">
    <property type="entry name" value="Galactose-bd-like_sf"/>
</dbReference>
<evidence type="ECO:0000259" key="2">
    <source>
        <dbReference type="PROSITE" id="PS50022"/>
    </source>
</evidence>
<feature type="non-terminal residue" evidence="3">
    <location>
        <position position="1"/>
    </location>
</feature>
<dbReference type="EMBL" id="AMQN01012974">
    <property type="status" value="NOT_ANNOTATED_CDS"/>
    <property type="molecule type" value="Genomic_DNA"/>
</dbReference>
<dbReference type="PANTHER" id="PTHR24543">
    <property type="entry name" value="MULTICOPPER OXIDASE-RELATED"/>
    <property type="match status" value="1"/>
</dbReference>
<dbReference type="AlphaFoldDB" id="R7TPY9"/>
<dbReference type="SMART" id="SM00231">
    <property type="entry name" value="FA58C"/>
    <property type="match status" value="1"/>
</dbReference>
<organism evidence="3">
    <name type="scientific">Capitella teleta</name>
    <name type="common">Polychaete worm</name>
    <dbReference type="NCBI Taxonomy" id="283909"/>
    <lineage>
        <taxon>Eukaryota</taxon>
        <taxon>Metazoa</taxon>
        <taxon>Spiralia</taxon>
        <taxon>Lophotrochozoa</taxon>
        <taxon>Annelida</taxon>
        <taxon>Polychaeta</taxon>
        <taxon>Sedentaria</taxon>
        <taxon>Scolecida</taxon>
        <taxon>Capitellidae</taxon>
        <taxon>Capitella</taxon>
    </lineage>
</organism>
<gene>
    <name evidence="3" type="ORF">CAPTEDRAFT_117023</name>
</gene>
<reference evidence="4" key="3">
    <citation type="submission" date="2015-06" db="UniProtKB">
        <authorList>
            <consortium name="EnsemblMetazoa"/>
        </authorList>
    </citation>
    <scope>IDENTIFICATION</scope>
</reference>
<dbReference type="OMA" id="THARLNN"/>
<evidence type="ECO:0000313" key="4">
    <source>
        <dbReference type="EnsemblMetazoa" id="CapteP117023"/>
    </source>
</evidence>
<dbReference type="Pfam" id="PF00754">
    <property type="entry name" value="F5_F8_type_C"/>
    <property type="match status" value="1"/>
</dbReference>
<dbReference type="PANTHER" id="PTHR24543:SF325">
    <property type="entry name" value="F5_8 TYPE C DOMAIN-CONTAINING PROTEIN"/>
    <property type="match status" value="1"/>
</dbReference>
<proteinExistence type="predicted"/>
<dbReference type="OrthoDB" id="10028859at2759"/>
<keyword evidence="5" id="KW-1185">Reference proteome</keyword>
<feature type="domain" description="F5/8 type C" evidence="2">
    <location>
        <begin position="1"/>
        <end position="143"/>
    </location>
</feature>
<evidence type="ECO:0000313" key="3">
    <source>
        <dbReference type="EMBL" id="ELT93105.1"/>
    </source>
</evidence>
<reference evidence="3 5" key="2">
    <citation type="journal article" date="2013" name="Nature">
        <title>Insights into bilaterian evolution from three spiralian genomes.</title>
        <authorList>
            <person name="Simakov O."/>
            <person name="Marletaz F."/>
            <person name="Cho S.J."/>
            <person name="Edsinger-Gonzales E."/>
            <person name="Havlak P."/>
            <person name="Hellsten U."/>
            <person name="Kuo D.H."/>
            <person name="Larsson T."/>
            <person name="Lv J."/>
            <person name="Arendt D."/>
            <person name="Savage R."/>
            <person name="Osoegawa K."/>
            <person name="de Jong P."/>
            <person name="Grimwood J."/>
            <person name="Chapman J.A."/>
            <person name="Shapiro H."/>
            <person name="Aerts A."/>
            <person name="Otillar R.P."/>
            <person name="Terry A.Y."/>
            <person name="Boore J.L."/>
            <person name="Grigoriev I.V."/>
            <person name="Lindberg D.R."/>
            <person name="Seaver E.C."/>
            <person name="Weisblat D.A."/>
            <person name="Putnam N.H."/>
            <person name="Rokhsar D.S."/>
        </authorList>
    </citation>
    <scope>NUCLEOTIDE SEQUENCE</scope>
    <source>
        <strain evidence="3 5">I ESC-2004</strain>
    </source>
</reference>
<feature type="region of interest" description="Disordered" evidence="1">
    <location>
        <begin position="1"/>
        <end position="23"/>
    </location>
</feature>
<dbReference type="STRING" id="283909.R7TPY9"/>
<dbReference type="SUPFAM" id="SSF49785">
    <property type="entry name" value="Galactose-binding domain-like"/>
    <property type="match status" value="1"/>
</dbReference>
<name>R7TPY9_CAPTE</name>